<name>A0AAD7QS82_9ASCO</name>
<dbReference type="Proteomes" id="UP001217417">
    <property type="component" value="Unassembled WGS sequence"/>
</dbReference>
<dbReference type="GO" id="GO:0005737">
    <property type="term" value="C:cytoplasm"/>
    <property type="evidence" value="ECO:0007669"/>
    <property type="project" value="TreeGrafter"/>
</dbReference>
<dbReference type="RefSeq" id="XP_056043771.1">
    <property type="nucleotide sequence ID" value="XM_056185973.1"/>
</dbReference>
<dbReference type="SUPFAM" id="SSF55729">
    <property type="entry name" value="Acyl-CoA N-acyltransferases (Nat)"/>
    <property type="match status" value="1"/>
</dbReference>
<evidence type="ECO:0000256" key="1">
    <source>
        <dbReference type="ARBA" id="ARBA00002307"/>
    </source>
</evidence>
<evidence type="ECO:0000256" key="3">
    <source>
        <dbReference type="ARBA" id="ARBA00011486"/>
    </source>
</evidence>
<keyword evidence="5" id="KW-0688">Ribosomal frameshifting</keyword>
<evidence type="ECO:0000313" key="6">
    <source>
        <dbReference type="EMBL" id="KAJ8100321.1"/>
    </source>
</evidence>
<comment type="similarity">
    <text evidence="2">Belongs to the ODC antizyme family.</text>
</comment>
<evidence type="ECO:0000313" key="7">
    <source>
        <dbReference type="Proteomes" id="UP001217417"/>
    </source>
</evidence>
<dbReference type="GeneID" id="80881139"/>
<organism evidence="6 7">
    <name type="scientific">Lipomyces tetrasporus</name>
    <dbReference type="NCBI Taxonomy" id="54092"/>
    <lineage>
        <taxon>Eukaryota</taxon>
        <taxon>Fungi</taxon>
        <taxon>Dikarya</taxon>
        <taxon>Ascomycota</taxon>
        <taxon>Saccharomycotina</taxon>
        <taxon>Lipomycetes</taxon>
        <taxon>Lipomycetales</taxon>
        <taxon>Lipomycetaceae</taxon>
        <taxon>Lipomyces</taxon>
    </lineage>
</organism>
<keyword evidence="7" id="KW-1185">Reference proteome</keyword>
<dbReference type="InterPro" id="IPR038581">
    <property type="entry name" value="ODC_AZ_sf"/>
</dbReference>
<protein>
    <recommendedName>
        <fullName evidence="4">Ornithine decarboxylase antizyme</fullName>
    </recommendedName>
</protein>
<dbReference type="Gene3D" id="3.40.630.60">
    <property type="match status" value="1"/>
</dbReference>
<gene>
    <name evidence="6" type="ORF">POJ06DRAFT_237853</name>
</gene>
<reference evidence="6" key="1">
    <citation type="submission" date="2023-03" db="EMBL/GenBank/DDBJ databases">
        <title>Near-Complete genome sequence of Lipomyces tetrasporous NRRL Y-64009, an oleaginous yeast capable of growing on lignocellulosic hydrolysates.</title>
        <authorList>
            <consortium name="Lawrence Berkeley National Laboratory"/>
            <person name="Jagtap S.S."/>
            <person name="Liu J.-J."/>
            <person name="Walukiewicz H.E."/>
            <person name="Pangilinan J."/>
            <person name="Lipzen A."/>
            <person name="Ahrendt S."/>
            <person name="Koriabine M."/>
            <person name="Cobaugh K."/>
            <person name="Salamov A."/>
            <person name="Yoshinaga Y."/>
            <person name="Ng V."/>
            <person name="Daum C."/>
            <person name="Grigoriev I.V."/>
            <person name="Slininger P.J."/>
            <person name="Dien B.S."/>
            <person name="Jin Y.-S."/>
            <person name="Rao C.V."/>
        </authorList>
    </citation>
    <scope>NUCLEOTIDE SEQUENCE</scope>
    <source>
        <strain evidence="6">NRRL Y-64009</strain>
    </source>
</reference>
<sequence>MANLLSNPTSLSSSSGSGRFTTTAPAESNYYMYDGQALPVGATLASCYTYAVATGAAAFHYRTTLGGVAEWPIYEGTSEEFNLAKAKAEATPAVEALMKIAYPRRVKGQTRGQSPADTVFFKLVDIEENVWMGAVVDRTLLIYFDKSMADSNMELKAGLVALLDLATDCLDCERAVICIDKQLMNLPKLIRNFYWVGFELVKCPADVNGGSLSDAWVAMEMDL</sequence>
<dbReference type="GO" id="GO:0045732">
    <property type="term" value="P:positive regulation of protein catabolic process"/>
    <property type="evidence" value="ECO:0007669"/>
    <property type="project" value="TreeGrafter"/>
</dbReference>
<comment type="function">
    <text evidence="1">Ornithine decarboxylase (ODC) antizyme protein that negatively regulates ODC activity and intracellular polyamine biosynthesis in response to increased intracellular polyamine levels. Binds to ODC monomers, inhibiting the assembly of the functional ODC homodimer, and targets the monomers for ubiquitin-independent proteolytic destruction by the 26S proteasome.</text>
</comment>
<dbReference type="Pfam" id="PF02100">
    <property type="entry name" value="ODC_AZ"/>
    <property type="match status" value="1"/>
</dbReference>
<evidence type="ECO:0000256" key="5">
    <source>
        <dbReference type="ARBA" id="ARBA00022758"/>
    </source>
</evidence>
<dbReference type="InterPro" id="IPR002993">
    <property type="entry name" value="ODC_AZ"/>
</dbReference>
<proteinExistence type="inferred from homology"/>
<dbReference type="GO" id="GO:0075523">
    <property type="term" value="P:viral translational frameshifting"/>
    <property type="evidence" value="ECO:0007669"/>
    <property type="project" value="UniProtKB-KW"/>
</dbReference>
<dbReference type="GO" id="GO:0008073">
    <property type="term" value="F:ornithine decarboxylase inhibitor activity"/>
    <property type="evidence" value="ECO:0007669"/>
    <property type="project" value="InterPro"/>
</dbReference>
<dbReference type="EMBL" id="JARPMG010000005">
    <property type="protein sequence ID" value="KAJ8100321.1"/>
    <property type="molecule type" value="Genomic_DNA"/>
</dbReference>
<comment type="caution">
    <text evidence="6">The sequence shown here is derived from an EMBL/GenBank/DDBJ whole genome shotgun (WGS) entry which is preliminary data.</text>
</comment>
<dbReference type="GO" id="GO:0005634">
    <property type="term" value="C:nucleus"/>
    <property type="evidence" value="ECO:0007669"/>
    <property type="project" value="TreeGrafter"/>
</dbReference>
<dbReference type="AlphaFoldDB" id="A0AAD7QS82"/>
<dbReference type="InterPro" id="IPR016181">
    <property type="entry name" value="Acyl_CoA_acyltransferase"/>
</dbReference>
<dbReference type="PANTHER" id="PTHR10279">
    <property type="entry name" value="ORNITHINE DECARBOXYLASE ANTIZYME"/>
    <property type="match status" value="1"/>
</dbReference>
<evidence type="ECO:0000256" key="2">
    <source>
        <dbReference type="ARBA" id="ARBA00008796"/>
    </source>
</evidence>
<comment type="subunit">
    <text evidence="3">Interacts with ODC and thereby sterically blocks ODC homodimerization.</text>
</comment>
<dbReference type="PANTHER" id="PTHR10279:SF10">
    <property type="entry name" value="ORNITHINE DECARBOXYLASE ANTIZYME"/>
    <property type="match status" value="1"/>
</dbReference>
<accession>A0AAD7QS82</accession>
<evidence type="ECO:0000256" key="4">
    <source>
        <dbReference type="ARBA" id="ARBA00017712"/>
    </source>
</evidence>